<dbReference type="InterPro" id="IPR017905">
    <property type="entry name" value="ERV/ALR_sulphydryl_oxidase"/>
</dbReference>
<dbReference type="EC" id="1.8.3.2" evidence="2"/>
<name>A0A6C0JNU6_9ZZZZ</name>
<dbReference type="PANTHER" id="PTHR12645:SF0">
    <property type="entry name" value="FAD-LINKED SULFHYDRYL OXIDASE ALR"/>
    <property type="match status" value="1"/>
</dbReference>
<proteinExistence type="predicted"/>
<dbReference type="PANTHER" id="PTHR12645">
    <property type="entry name" value="ALR/ERV"/>
    <property type="match status" value="1"/>
</dbReference>
<dbReference type="GO" id="GO:0005739">
    <property type="term" value="C:mitochondrion"/>
    <property type="evidence" value="ECO:0007669"/>
    <property type="project" value="TreeGrafter"/>
</dbReference>
<evidence type="ECO:0000256" key="1">
    <source>
        <dbReference type="ARBA" id="ARBA00001974"/>
    </source>
</evidence>
<dbReference type="InterPro" id="IPR039799">
    <property type="entry name" value="ALR/ERV"/>
</dbReference>
<protein>
    <recommendedName>
        <fullName evidence="2">thiol oxidase</fullName>
        <ecNumber evidence="2">1.8.3.2</ecNumber>
    </recommendedName>
</protein>
<dbReference type="AlphaFoldDB" id="A0A6C0JNU6"/>
<dbReference type="Pfam" id="PF04777">
    <property type="entry name" value="Evr1_Alr"/>
    <property type="match status" value="1"/>
</dbReference>
<dbReference type="GO" id="GO:0016971">
    <property type="term" value="F:flavin-dependent sulfhydryl oxidase activity"/>
    <property type="evidence" value="ECO:0007669"/>
    <property type="project" value="InterPro"/>
</dbReference>
<evidence type="ECO:0000256" key="4">
    <source>
        <dbReference type="ARBA" id="ARBA00022827"/>
    </source>
</evidence>
<dbReference type="SUPFAM" id="SSF69000">
    <property type="entry name" value="FAD-dependent thiol oxidase"/>
    <property type="match status" value="1"/>
</dbReference>
<keyword evidence="5" id="KW-0560">Oxidoreductase</keyword>
<comment type="cofactor">
    <cofactor evidence="1">
        <name>FAD</name>
        <dbReference type="ChEBI" id="CHEBI:57692"/>
    </cofactor>
</comment>
<evidence type="ECO:0000259" key="7">
    <source>
        <dbReference type="PROSITE" id="PS51324"/>
    </source>
</evidence>
<accession>A0A6C0JNU6</accession>
<reference evidence="8" key="1">
    <citation type="journal article" date="2020" name="Nature">
        <title>Giant virus diversity and host interactions through global metagenomics.</title>
        <authorList>
            <person name="Schulz F."/>
            <person name="Roux S."/>
            <person name="Paez-Espino D."/>
            <person name="Jungbluth S."/>
            <person name="Walsh D.A."/>
            <person name="Denef V.J."/>
            <person name="McMahon K.D."/>
            <person name="Konstantinidis K.T."/>
            <person name="Eloe-Fadrosh E.A."/>
            <person name="Kyrpides N.C."/>
            <person name="Woyke T."/>
        </authorList>
    </citation>
    <scope>NUCLEOTIDE SEQUENCE</scope>
    <source>
        <strain evidence="8">GVMAG-M-3300027734-16</strain>
    </source>
</reference>
<dbReference type="PROSITE" id="PS51324">
    <property type="entry name" value="ERV_ALR"/>
    <property type="match status" value="1"/>
</dbReference>
<keyword evidence="3" id="KW-0285">Flavoprotein</keyword>
<dbReference type="InterPro" id="IPR036774">
    <property type="entry name" value="ERV/ALR_sulphydryl_oxid_sf"/>
</dbReference>
<evidence type="ECO:0000256" key="6">
    <source>
        <dbReference type="ARBA" id="ARBA00023157"/>
    </source>
</evidence>
<organism evidence="8">
    <name type="scientific">viral metagenome</name>
    <dbReference type="NCBI Taxonomy" id="1070528"/>
    <lineage>
        <taxon>unclassified sequences</taxon>
        <taxon>metagenomes</taxon>
        <taxon>organismal metagenomes</taxon>
    </lineage>
</organism>
<feature type="domain" description="ERV/ALR sulfhydryl oxidase" evidence="7">
    <location>
        <begin position="1"/>
        <end position="107"/>
    </location>
</feature>
<evidence type="ECO:0000256" key="2">
    <source>
        <dbReference type="ARBA" id="ARBA00012512"/>
    </source>
</evidence>
<evidence type="ECO:0000256" key="3">
    <source>
        <dbReference type="ARBA" id="ARBA00022630"/>
    </source>
</evidence>
<sequence length="202" mass="23250">MTKLWGPLGWMTLHSVSLIYPENPSDLEKGIATRFLNLFAETISCNSCKNHFKSILLIYRNMYPGFLNSRQEFAIFVFRAHNTVNRRLDKPRPSTVADCLQTLREATSHTSLAEFRTAYINYLTKNWTRELSGDNMMAMASVREMEKINNEYWTPREIPIPELNEEDVTTSIEKSDTRLTFSGNLSSVKVGFAGGRLRLTKR</sequence>
<keyword evidence="6" id="KW-1015">Disulfide bond</keyword>
<dbReference type="GO" id="GO:0050660">
    <property type="term" value="F:flavin adenine dinucleotide binding"/>
    <property type="evidence" value="ECO:0007669"/>
    <property type="project" value="TreeGrafter"/>
</dbReference>
<dbReference type="Gene3D" id="1.20.120.310">
    <property type="entry name" value="ERV/ALR sulfhydryl oxidase domain"/>
    <property type="match status" value="1"/>
</dbReference>
<keyword evidence="4" id="KW-0274">FAD</keyword>
<evidence type="ECO:0000256" key="5">
    <source>
        <dbReference type="ARBA" id="ARBA00023002"/>
    </source>
</evidence>
<dbReference type="EMBL" id="MN740412">
    <property type="protein sequence ID" value="QHU05364.1"/>
    <property type="molecule type" value="Genomic_DNA"/>
</dbReference>
<evidence type="ECO:0000313" key="8">
    <source>
        <dbReference type="EMBL" id="QHU05364.1"/>
    </source>
</evidence>